<dbReference type="RefSeq" id="WP_191279776.1">
    <property type="nucleotide sequence ID" value="NZ_BNAD01000006.1"/>
</dbReference>
<dbReference type="Pfam" id="PF03007">
    <property type="entry name" value="WS_DGAT_cat"/>
    <property type="match status" value="1"/>
</dbReference>
<feature type="compositionally biased region" description="Low complexity" evidence="12">
    <location>
        <begin position="479"/>
        <end position="505"/>
    </location>
</feature>
<dbReference type="SUPFAM" id="SSF52777">
    <property type="entry name" value="CoA-dependent acyltransferases"/>
    <property type="match status" value="1"/>
</dbReference>
<evidence type="ECO:0000313" key="16">
    <source>
        <dbReference type="Proteomes" id="UP000597341"/>
    </source>
</evidence>
<dbReference type="InterPro" id="IPR009721">
    <property type="entry name" value="O-acyltransferase_WSD1_C"/>
</dbReference>
<comment type="caution">
    <text evidence="15">The sequence shown here is derived from an EMBL/GenBank/DDBJ whole genome shotgun (WGS) entry which is preliminary data.</text>
</comment>
<keyword evidence="9 11" id="KW-0012">Acyltransferase</keyword>
<keyword evidence="7 11" id="KW-0319">Glycerol metabolism</keyword>
<keyword evidence="16" id="KW-1185">Reference proteome</keyword>
<evidence type="ECO:0000256" key="1">
    <source>
        <dbReference type="ARBA" id="ARBA00004771"/>
    </source>
</evidence>
<dbReference type="EMBL" id="BNAD01000006">
    <property type="protein sequence ID" value="GHE17845.1"/>
    <property type="molecule type" value="Genomic_DNA"/>
</dbReference>
<accession>A0ABQ3HLP4</accession>
<evidence type="ECO:0000256" key="2">
    <source>
        <dbReference type="ARBA" id="ARBA00005189"/>
    </source>
</evidence>
<keyword evidence="8 11" id="KW-0443">Lipid metabolism</keyword>
<evidence type="ECO:0000259" key="13">
    <source>
        <dbReference type="Pfam" id="PF03007"/>
    </source>
</evidence>
<evidence type="ECO:0000256" key="10">
    <source>
        <dbReference type="ARBA" id="ARBA00048109"/>
    </source>
</evidence>
<protein>
    <recommendedName>
        <fullName evidence="4 11">Diacylglycerol O-acyltransferase</fullName>
        <ecNumber evidence="4 11">2.3.1.20</ecNumber>
    </recommendedName>
</protein>
<evidence type="ECO:0000256" key="11">
    <source>
        <dbReference type="RuleBase" id="RU361241"/>
    </source>
</evidence>
<evidence type="ECO:0000256" key="5">
    <source>
        <dbReference type="ARBA" id="ARBA00022516"/>
    </source>
</evidence>
<evidence type="ECO:0000313" key="15">
    <source>
        <dbReference type="EMBL" id="GHE17845.1"/>
    </source>
</evidence>
<dbReference type="PANTHER" id="PTHR31650:SF1">
    <property type="entry name" value="WAX ESTER SYNTHASE_DIACYLGLYCEROL ACYLTRANSFERASE 4-RELATED"/>
    <property type="match status" value="1"/>
</dbReference>
<feature type="domain" description="O-acyltransferase WSD1-like N-terminal" evidence="13">
    <location>
        <begin position="5"/>
        <end position="270"/>
    </location>
</feature>
<proteinExistence type="inferred from homology"/>
<feature type="compositionally biased region" description="Basic residues" evidence="12">
    <location>
        <begin position="469"/>
        <end position="478"/>
    </location>
</feature>
<evidence type="ECO:0000256" key="12">
    <source>
        <dbReference type="SAM" id="MobiDB-lite"/>
    </source>
</evidence>
<keyword evidence="5 11" id="KW-0444">Lipid biosynthesis</keyword>
<feature type="domain" description="O-acyltransferase WSD1 C-terminal" evidence="14">
    <location>
        <begin position="314"/>
        <end position="460"/>
    </location>
</feature>
<sequence length="505" mass="54772">MSERLRPRDLAILAAESPTTPMHNATVEIFDPGTSGFDHDRLVELIADRIAFVPRYRQRLQLVPGRLANPAWVDDENFDLGYHVRRSALPRPGSMDQLRELVARIASRPLDRSRPLWECYFVEGLEHGRVALLAKSHQILVDGRETVDIGQVLLDTSPDRSTLGHDDDWRPRRTAGPVAAALDALTDSLERPSTAWLTARANAEALGRRASASGARVAEVAHALAGRGPVHATPVHRRLSQQRRFVTVHTELADYRAIREVHGGTVNDVILATLAGGLRGWLMTRAESMAGLKAIKAFVPMSVIDDELEATSLGSQVTGHVVNLPISEPSPVVRLHQVSYDLRAHRDNGRNVSARRLSGISGFAPTTFHALGSRLAAAELRHGFHVSITNVPGPQFPLYADGARMLESYPVHPLLPDHPLAIGVTSYDGGVFYGITTDRDAVPDADTLGQCVLEALEELKDSASDSRPRAPRGRKRAAPTRSGGRSTGKAGSKTGSKTGSKAGRP</sequence>
<comment type="pathway">
    <text evidence="2">Lipid metabolism.</text>
</comment>
<dbReference type="PANTHER" id="PTHR31650">
    <property type="entry name" value="O-ACYLTRANSFERASE (WSD1-LIKE) FAMILY PROTEIN"/>
    <property type="match status" value="1"/>
</dbReference>
<evidence type="ECO:0000256" key="7">
    <source>
        <dbReference type="ARBA" id="ARBA00022798"/>
    </source>
</evidence>
<evidence type="ECO:0000256" key="8">
    <source>
        <dbReference type="ARBA" id="ARBA00023098"/>
    </source>
</evidence>
<dbReference type="NCBIfam" id="TIGR02946">
    <property type="entry name" value="acyl_WS_DGAT"/>
    <property type="match status" value="1"/>
</dbReference>
<comment type="similarity">
    <text evidence="3 11">Belongs to the long-chain O-acyltransferase family.</text>
</comment>
<dbReference type="InterPro" id="IPR014292">
    <property type="entry name" value="Acyl_transf_WS/DGAT"/>
</dbReference>
<evidence type="ECO:0000256" key="9">
    <source>
        <dbReference type="ARBA" id="ARBA00023315"/>
    </source>
</evidence>
<feature type="region of interest" description="Disordered" evidence="12">
    <location>
        <begin position="458"/>
        <end position="505"/>
    </location>
</feature>
<feature type="compositionally biased region" description="Basic and acidic residues" evidence="12">
    <location>
        <begin position="458"/>
        <end position="468"/>
    </location>
</feature>
<dbReference type="InterPro" id="IPR045034">
    <property type="entry name" value="O-acyltransferase_WSD1-like"/>
</dbReference>
<reference evidence="16" key="1">
    <citation type="journal article" date="2019" name="Int. J. Syst. Evol. Microbiol.">
        <title>The Global Catalogue of Microorganisms (GCM) 10K type strain sequencing project: providing services to taxonomists for standard genome sequencing and annotation.</title>
        <authorList>
            <consortium name="The Broad Institute Genomics Platform"/>
            <consortium name="The Broad Institute Genome Sequencing Center for Infectious Disease"/>
            <person name="Wu L."/>
            <person name="Ma J."/>
        </authorList>
    </citation>
    <scope>NUCLEOTIDE SEQUENCE [LARGE SCALE GENOMIC DNA]</scope>
    <source>
        <strain evidence="16">CGMCC 1.12791</strain>
    </source>
</reference>
<organism evidence="15 16">
    <name type="scientific">Nocardioides flavus</name>
    <name type="common">ex Wang et al. 2016</name>
    <dbReference type="NCBI Taxonomy" id="2058780"/>
    <lineage>
        <taxon>Bacteria</taxon>
        <taxon>Bacillati</taxon>
        <taxon>Actinomycetota</taxon>
        <taxon>Actinomycetes</taxon>
        <taxon>Propionibacteriales</taxon>
        <taxon>Nocardioidaceae</taxon>
        <taxon>Nocardioides</taxon>
    </lineage>
</organism>
<evidence type="ECO:0000256" key="6">
    <source>
        <dbReference type="ARBA" id="ARBA00022679"/>
    </source>
</evidence>
<dbReference type="Pfam" id="PF06974">
    <property type="entry name" value="WS_DGAT_C"/>
    <property type="match status" value="1"/>
</dbReference>
<comment type="pathway">
    <text evidence="1 11">Glycerolipid metabolism; triacylglycerol biosynthesis.</text>
</comment>
<evidence type="ECO:0000256" key="4">
    <source>
        <dbReference type="ARBA" id="ARBA00013244"/>
    </source>
</evidence>
<gene>
    <name evidence="15" type="ORF">GCM10011376_24550</name>
</gene>
<dbReference type="EC" id="2.3.1.20" evidence="4 11"/>
<keyword evidence="6 11" id="KW-0808">Transferase</keyword>
<dbReference type="Proteomes" id="UP000597341">
    <property type="component" value="Unassembled WGS sequence"/>
</dbReference>
<comment type="catalytic activity">
    <reaction evidence="10 11">
        <text>an acyl-CoA + a 1,2-diacyl-sn-glycerol = a triacyl-sn-glycerol + CoA</text>
        <dbReference type="Rhea" id="RHEA:10868"/>
        <dbReference type="ChEBI" id="CHEBI:17815"/>
        <dbReference type="ChEBI" id="CHEBI:57287"/>
        <dbReference type="ChEBI" id="CHEBI:58342"/>
        <dbReference type="ChEBI" id="CHEBI:64615"/>
        <dbReference type="EC" id="2.3.1.20"/>
    </reaction>
</comment>
<evidence type="ECO:0000256" key="3">
    <source>
        <dbReference type="ARBA" id="ARBA00009587"/>
    </source>
</evidence>
<evidence type="ECO:0000259" key="14">
    <source>
        <dbReference type="Pfam" id="PF06974"/>
    </source>
</evidence>
<name>A0ABQ3HLP4_9ACTN</name>
<dbReference type="InterPro" id="IPR004255">
    <property type="entry name" value="O-acyltransferase_WSD1_N"/>
</dbReference>